<evidence type="ECO:0000256" key="5">
    <source>
        <dbReference type="ARBA" id="ARBA00049436"/>
    </source>
</evidence>
<feature type="non-terminal residue" evidence="9">
    <location>
        <position position="1"/>
    </location>
</feature>
<evidence type="ECO:0000256" key="6">
    <source>
        <dbReference type="PROSITE-ProRule" id="PRU01331"/>
    </source>
</evidence>
<comment type="similarity">
    <text evidence="1 6 7">Belongs to the glutamine synthetase family.</text>
</comment>
<evidence type="ECO:0000259" key="8">
    <source>
        <dbReference type="PROSITE" id="PS51987"/>
    </source>
</evidence>
<dbReference type="InterPro" id="IPR014746">
    <property type="entry name" value="Gln_synth/guanido_kin_cat_dom"/>
</dbReference>
<evidence type="ECO:0000256" key="2">
    <source>
        <dbReference type="ARBA" id="ARBA00012937"/>
    </source>
</evidence>
<protein>
    <recommendedName>
        <fullName evidence="3">Glutamine synthetase</fullName>
        <ecNumber evidence="2">6.3.1.2</ecNumber>
    </recommendedName>
    <alternativeName>
        <fullName evidence="4">Glutamate--ammonia ligase</fullName>
    </alternativeName>
</protein>
<proteinExistence type="inferred from homology"/>
<accession>A0A367M9W0</accession>
<comment type="caution">
    <text evidence="9">The sequence shown here is derived from an EMBL/GenBank/DDBJ whole genome shotgun (WGS) entry which is preliminary data.</text>
</comment>
<dbReference type="SUPFAM" id="SSF55931">
    <property type="entry name" value="Glutamine synthetase/guanido kinase"/>
    <property type="match status" value="1"/>
</dbReference>
<sequence length="204" mass="22364">GSGMHVHMSISKDGKNTFAGEGYAGLSETALYFIGGIIKHGKALNGFTNPSTNSYKRLVPGFEAPVMLAYSARNRSASIRIPYVSSPKARRIEARFPDPAANPYLAFAALLMAGLDGIQNKIHPGDAADKNLYDLPPEEAKEIPQVCGSLKEALEELDKGRAFLTKGGVFTDEFIDAYIELKSEEEIKVRTFVHPLEYDLYYSV</sequence>
<dbReference type="InterPro" id="IPR008146">
    <property type="entry name" value="Gln_synth_cat_dom"/>
</dbReference>
<name>A0A367M9W0_PSEAI</name>
<evidence type="ECO:0000256" key="7">
    <source>
        <dbReference type="RuleBase" id="RU000384"/>
    </source>
</evidence>
<dbReference type="GO" id="GO:0019740">
    <property type="term" value="P:nitrogen utilization"/>
    <property type="evidence" value="ECO:0007669"/>
    <property type="project" value="TreeGrafter"/>
</dbReference>
<dbReference type="InterPro" id="IPR001637">
    <property type="entry name" value="Gln_synth_I_adenylation_site"/>
</dbReference>
<dbReference type="PROSITE" id="PS00182">
    <property type="entry name" value="GLNA_ADENYLATION"/>
    <property type="match status" value="1"/>
</dbReference>
<evidence type="ECO:0000256" key="3">
    <source>
        <dbReference type="ARBA" id="ARBA00021364"/>
    </source>
</evidence>
<feature type="domain" description="GS catalytic" evidence="8">
    <location>
        <begin position="1"/>
        <end position="204"/>
    </location>
</feature>
<dbReference type="SMART" id="SM01230">
    <property type="entry name" value="Gln-synt_C"/>
    <property type="match status" value="1"/>
</dbReference>
<dbReference type="GO" id="GO:0004356">
    <property type="term" value="F:glutamine synthetase activity"/>
    <property type="evidence" value="ECO:0007669"/>
    <property type="project" value="UniProtKB-EC"/>
</dbReference>
<dbReference type="EC" id="6.3.1.2" evidence="2"/>
<evidence type="ECO:0000256" key="4">
    <source>
        <dbReference type="ARBA" id="ARBA00030668"/>
    </source>
</evidence>
<dbReference type="Proteomes" id="UP000253594">
    <property type="component" value="Unassembled WGS sequence"/>
</dbReference>
<dbReference type="PANTHER" id="PTHR43407:SF2">
    <property type="entry name" value="GLUTAMINE SYNTHETASE"/>
    <property type="match status" value="1"/>
</dbReference>
<dbReference type="EMBL" id="QORE01000431">
    <property type="protein sequence ID" value="RCI74179.1"/>
    <property type="molecule type" value="Genomic_DNA"/>
</dbReference>
<dbReference type="PANTHER" id="PTHR43407">
    <property type="entry name" value="GLUTAMINE SYNTHETASE"/>
    <property type="match status" value="1"/>
</dbReference>
<comment type="catalytic activity">
    <reaction evidence="5">
        <text>L-glutamate + NH4(+) + ATP = L-glutamine + ADP + phosphate + H(+)</text>
        <dbReference type="Rhea" id="RHEA:16169"/>
        <dbReference type="ChEBI" id="CHEBI:15378"/>
        <dbReference type="ChEBI" id="CHEBI:28938"/>
        <dbReference type="ChEBI" id="CHEBI:29985"/>
        <dbReference type="ChEBI" id="CHEBI:30616"/>
        <dbReference type="ChEBI" id="CHEBI:43474"/>
        <dbReference type="ChEBI" id="CHEBI:58359"/>
        <dbReference type="ChEBI" id="CHEBI:456216"/>
        <dbReference type="EC" id="6.3.1.2"/>
    </reaction>
</comment>
<evidence type="ECO:0000256" key="1">
    <source>
        <dbReference type="ARBA" id="ARBA00009897"/>
    </source>
</evidence>
<dbReference type="GO" id="GO:0005737">
    <property type="term" value="C:cytoplasm"/>
    <property type="evidence" value="ECO:0007669"/>
    <property type="project" value="TreeGrafter"/>
</dbReference>
<dbReference type="Gene3D" id="3.30.590.10">
    <property type="entry name" value="Glutamine synthetase/guanido kinase, catalytic domain"/>
    <property type="match status" value="1"/>
</dbReference>
<dbReference type="GO" id="GO:0006542">
    <property type="term" value="P:glutamine biosynthetic process"/>
    <property type="evidence" value="ECO:0007669"/>
    <property type="project" value="TreeGrafter"/>
</dbReference>
<reference evidence="9 10" key="1">
    <citation type="submission" date="2018-07" db="EMBL/GenBank/DDBJ databases">
        <title>Mechanisms of high-level aminoglycoside resistance among Gram-negative pathogens in Brazil.</title>
        <authorList>
            <person name="Ballaben A.S."/>
            <person name="Darini A.L.C."/>
            <person name="Doi Y."/>
        </authorList>
    </citation>
    <scope>NUCLEOTIDE SEQUENCE [LARGE SCALE GENOMIC DNA]</scope>
    <source>
        <strain evidence="9 10">B2-305</strain>
    </source>
</reference>
<organism evidence="9 10">
    <name type="scientific">Pseudomonas aeruginosa</name>
    <dbReference type="NCBI Taxonomy" id="287"/>
    <lineage>
        <taxon>Bacteria</taxon>
        <taxon>Pseudomonadati</taxon>
        <taxon>Pseudomonadota</taxon>
        <taxon>Gammaproteobacteria</taxon>
        <taxon>Pseudomonadales</taxon>
        <taxon>Pseudomonadaceae</taxon>
        <taxon>Pseudomonas</taxon>
    </lineage>
</organism>
<dbReference type="PROSITE" id="PS51987">
    <property type="entry name" value="GS_CATALYTIC"/>
    <property type="match status" value="1"/>
</dbReference>
<evidence type="ECO:0000313" key="10">
    <source>
        <dbReference type="Proteomes" id="UP000253594"/>
    </source>
</evidence>
<dbReference type="Pfam" id="PF00120">
    <property type="entry name" value="Gln-synt_C"/>
    <property type="match status" value="1"/>
</dbReference>
<gene>
    <name evidence="9" type="primary">glnA</name>
    <name evidence="9" type="ORF">DT376_14400</name>
</gene>
<dbReference type="GO" id="GO:0016020">
    <property type="term" value="C:membrane"/>
    <property type="evidence" value="ECO:0007669"/>
    <property type="project" value="TreeGrafter"/>
</dbReference>
<evidence type="ECO:0000313" key="9">
    <source>
        <dbReference type="EMBL" id="RCI74179.1"/>
    </source>
</evidence>
<dbReference type="AlphaFoldDB" id="A0A367M9W0"/>
<keyword evidence="9" id="KW-0436">Ligase</keyword>